<dbReference type="PROSITE" id="PS51363">
    <property type="entry name" value="W2"/>
    <property type="match status" value="1"/>
</dbReference>
<evidence type="ECO:0000259" key="4">
    <source>
        <dbReference type="PROSITE" id="PS51366"/>
    </source>
</evidence>
<name>A0AAD8ADI7_DIPPU</name>
<dbReference type="GO" id="GO:0003743">
    <property type="term" value="F:translation initiation factor activity"/>
    <property type="evidence" value="ECO:0007669"/>
    <property type="project" value="TreeGrafter"/>
</dbReference>
<sequence length="516" mass="56726">MHNIWSKGASSKGRDSSMKPMTGLTGTPYSSNMYAALDTSNDDTKRLAPANIGGGSRPGSGKAPSATMEKERMLQPFKSSEGDNRHMRGGGASRSSSRDNSARGTSSDAPTSLRLYAQSSQPPSKSASSEDISGNGTAPNKISGTPAVAKLTEEEVQKKTHSLLEEFLHNTNYKESEILIQETFCAADHSVFVREMLNDMLERTSNARINVGQLMNHIIKSGTITLSSYITGLNEFLSFAEDIAIDVPKFWPYTAEVLVPLLSRDSMSFADLRSIAQPAHGKLIAELLDLLVKDKGPGWIREKWSEAGLKLSEFIPEDEVDSFVKKYKLEYVVGDAATVPAANTSAPINWDHVQQKLVQFLDAEQTLPPSFDEVCAWISANVGEKVKDSNFIRALVTAICQTAIISQKTTMKLNEKHLQNQQKLIIKFVDNNEERELQCLYAIQALLNKLEHPQGLLCQIFQTLWDDGTISNDSFIAWQESNDPTEQAGKGVALKSLTTFFTALREGDEDSSCDES</sequence>
<feature type="domain" description="MI" evidence="4">
    <location>
        <begin position="155"/>
        <end position="277"/>
    </location>
</feature>
<dbReference type="AlphaFoldDB" id="A0AAD8ADI7"/>
<organism evidence="5 6">
    <name type="scientific">Diploptera punctata</name>
    <name type="common">Pacific beetle cockroach</name>
    <dbReference type="NCBI Taxonomy" id="6984"/>
    <lineage>
        <taxon>Eukaryota</taxon>
        <taxon>Metazoa</taxon>
        <taxon>Ecdysozoa</taxon>
        <taxon>Arthropoda</taxon>
        <taxon>Hexapoda</taxon>
        <taxon>Insecta</taxon>
        <taxon>Pterygota</taxon>
        <taxon>Neoptera</taxon>
        <taxon>Polyneoptera</taxon>
        <taxon>Dictyoptera</taxon>
        <taxon>Blattodea</taxon>
        <taxon>Blaberoidea</taxon>
        <taxon>Blaberidae</taxon>
        <taxon>Diplopterinae</taxon>
        <taxon>Diploptera</taxon>
    </lineage>
</organism>
<proteinExistence type="predicted"/>
<dbReference type="GO" id="GO:0016281">
    <property type="term" value="C:eukaryotic translation initiation factor 4F complex"/>
    <property type="evidence" value="ECO:0007669"/>
    <property type="project" value="TreeGrafter"/>
</dbReference>
<feature type="compositionally biased region" description="Polar residues" evidence="2">
    <location>
        <begin position="130"/>
        <end position="143"/>
    </location>
</feature>
<gene>
    <name evidence="5" type="ORF">L9F63_012236</name>
</gene>
<feature type="compositionally biased region" description="Polar residues" evidence="2">
    <location>
        <begin position="24"/>
        <end position="33"/>
    </location>
</feature>
<evidence type="ECO:0008006" key="7">
    <source>
        <dbReference type="Google" id="ProtNLM"/>
    </source>
</evidence>
<evidence type="ECO:0000313" key="5">
    <source>
        <dbReference type="EMBL" id="KAJ9596730.1"/>
    </source>
</evidence>
<dbReference type="PANTHER" id="PTHR23253">
    <property type="entry name" value="EUKARYOTIC TRANSLATION INITIATION FACTOR 4 GAMMA"/>
    <property type="match status" value="1"/>
</dbReference>
<dbReference type="EMBL" id="JASPKZ010001966">
    <property type="protein sequence ID" value="KAJ9596730.1"/>
    <property type="molecule type" value="Genomic_DNA"/>
</dbReference>
<dbReference type="InterPro" id="IPR003891">
    <property type="entry name" value="Initiation_fac_eIF4g_MI"/>
</dbReference>
<feature type="compositionally biased region" description="Low complexity" evidence="2">
    <location>
        <begin position="117"/>
        <end position="129"/>
    </location>
</feature>
<dbReference type="PROSITE" id="PS51366">
    <property type="entry name" value="MI"/>
    <property type="match status" value="1"/>
</dbReference>
<dbReference type="InterPro" id="IPR016024">
    <property type="entry name" value="ARM-type_fold"/>
</dbReference>
<dbReference type="SMART" id="SM00515">
    <property type="entry name" value="eIF5C"/>
    <property type="match status" value="1"/>
</dbReference>
<evidence type="ECO:0000259" key="3">
    <source>
        <dbReference type="PROSITE" id="PS51363"/>
    </source>
</evidence>
<accession>A0AAD8ADI7</accession>
<dbReference type="Pfam" id="PF02020">
    <property type="entry name" value="W2"/>
    <property type="match status" value="1"/>
</dbReference>
<dbReference type="GO" id="GO:0006417">
    <property type="term" value="P:regulation of translation"/>
    <property type="evidence" value="ECO:0007669"/>
    <property type="project" value="UniProtKB-KW"/>
</dbReference>
<feature type="region of interest" description="Disordered" evidence="2">
    <location>
        <begin position="1"/>
        <end position="144"/>
    </location>
</feature>
<feature type="domain" description="W2" evidence="3">
    <location>
        <begin position="344"/>
        <end position="514"/>
    </location>
</feature>
<dbReference type="FunFam" id="1.25.40.180:FF:000042">
    <property type="entry name" value="Eukaryotic translation initiation factor 4 gamma"/>
    <property type="match status" value="1"/>
</dbReference>
<dbReference type="PANTHER" id="PTHR23253:SF78">
    <property type="entry name" value="EUKARYOTIC TRANSLATION INITIATION FACTOR 4G1, ISOFORM B-RELATED"/>
    <property type="match status" value="1"/>
</dbReference>
<keyword evidence="6" id="KW-1185">Reference proteome</keyword>
<evidence type="ECO:0000313" key="6">
    <source>
        <dbReference type="Proteomes" id="UP001233999"/>
    </source>
</evidence>
<evidence type="ECO:0000256" key="2">
    <source>
        <dbReference type="SAM" id="MobiDB-lite"/>
    </source>
</evidence>
<reference evidence="5" key="2">
    <citation type="submission" date="2023-05" db="EMBL/GenBank/DDBJ databases">
        <authorList>
            <person name="Fouks B."/>
        </authorList>
    </citation>
    <scope>NUCLEOTIDE SEQUENCE</scope>
    <source>
        <strain evidence="5">Stay&amp;Tobe</strain>
        <tissue evidence="5">Testes</tissue>
    </source>
</reference>
<dbReference type="CDD" id="cd11559">
    <property type="entry name" value="W2_eIF4G1_like"/>
    <property type="match status" value="1"/>
</dbReference>
<protein>
    <recommendedName>
        <fullName evidence="7">Eukaryotic translation initiation factor 4 gamma</fullName>
    </recommendedName>
</protein>
<dbReference type="SMART" id="SM00544">
    <property type="entry name" value="MA3"/>
    <property type="match status" value="1"/>
</dbReference>
<dbReference type="InterPro" id="IPR003307">
    <property type="entry name" value="W2_domain"/>
</dbReference>
<dbReference type="GO" id="GO:0003729">
    <property type="term" value="F:mRNA binding"/>
    <property type="evidence" value="ECO:0007669"/>
    <property type="project" value="TreeGrafter"/>
</dbReference>
<evidence type="ECO:0000256" key="1">
    <source>
        <dbReference type="ARBA" id="ARBA00022845"/>
    </source>
</evidence>
<dbReference type="Pfam" id="PF02847">
    <property type="entry name" value="MA3"/>
    <property type="match status" value="1"/>
</dbReference>
<dbReference type="Gene3D" id="1.25.40.180">
    <property type="match status" value="2"/>
</dbReference>
<dbReference type="Proteomes" id="UP001233999">
    <property type="component" value="Unassembled WGS sequence"/>
</dbReference>
<comment type="caution">
    <text evidence="5">The sequence shown here is derived from an EMBL/GenBank/DDBJ whole genome shotgun (WGS) entry which is preliminary data.</text>
</comment>
<dbReference type="SUPFAM" id="SSF48371">
    <property type="entry name" value="ARM repeat"/>
    <property type="match status" value="2"/>
</dbReference>
<reference evidence="5" key="1">
    <citation type="journal article" date="2023" name="IScience">
        <title>Live-bearing cockroach genome reveals convergent evolutionary mechanisms linked to viviparity in insects and beyond.</title>
        <authorList>
            <person name="Fouks B."/>
            <person name="Harrison M.C."/>
            <person name="Mikhailova A.A."/>
            <person name="Marchal E."/>
            <person name="English S."/>
            <person name="Carruthers M."/>
            <person name="Jennings E.C."/>
            <person name="Chiamaka E.L."/>
            <person name="Frigard R.A."/>
            <person name="Pippel M."/>
            <person name="Attardo G.M."/>
            <person name="Benoit J.B."/>
            <person name="Bornberg-Bauer E."/>
            <person name="Tobe S.S."/>
        </authorList>
    </citation>
    <scope>NUCLEOTIDE SEQUENCE</scope>
    <source>
        <strain evidence="5">Stay&amp;Tobe</strain>
    </source>
</reference>
<keyword evidence="1" id="KW-0810">Translation regulation</keyword>